<keyword evidence="1" id="KW-0732">Signal</keyword>
<proteinExistence type="predicted"/>
<feature type="chain" id="PRO_5008276722" evidence="1">
    <location>
        <begin position="24"/>
        <end position="178"/>
    </location>
</feature>
<evidence type="ECO:0000313" key="3">
    <source>
        <dbReference type="Proteomes" id="UP000078512"/>
    </source>
</evidence>
<name>A0A197KAM5_9FUNG</name>
<reference evidence="2 3" key="1">
    <citation type="submission" date="2016-05" db="EMBL/GenBank/DDBJ databases">
        <title>Genome sequencing reveals origins of a unique bacterial endosymbiosis in the earliest lineages of terrestrial Fungi.</title>
        <authorList>
            <consortium name="DOE Joint Genome Institute"/>
            <person name="Uehling J."/>
            <person name="Gryganskyi A."/>
            <person name="Hameed K."/>
            <person name="Tschaplinski T."/>
            <person name="Misztal P."/>
            <person name="Wu S."/>
            <person name="Desiro A."/>
            <person name="Vande Pol N."/>
            <person name="Du Z.-Y."/>
            <person name="Zienkiewicz A."/>
            <person name="Zienkiewicz K."/>
            <person name="Morin E."/>
            <person name="Tisserant E."/>
            <person name="Splivallo R."/>
            <person name="Hainaut M."/>
            <person name="Henrissat B."/>
            <person name="Ohm R."/>
            <person name="Kuo A."/>
            <person name="Yan J."/>
            <person name="Lipzen A."/>
            <person name="Nolan M."/>
            <person name="Labutti K."/>
            <person name="Barry K."/>
            <person name="Goldstein A."/>
            <person name="Labbe J."/>
            <person name="Schadt C."/>
            <person name="Tuskan G."/>
            <person name="Grigoriev I."/>
            <person name="Martin F."/>
            <person name="Vilgalys R."/>
            <person name="Bonito G."/>
        </authorList>
    </citation>
    <scope>NUCLEOTIDE SEQUENCE [LARGE SCALE GENOMIC DNA]</scope>
    <source>
        <strain evidence="2 3">AG-77</strain>
    </source>
</reference>
<keyword evidence="3" id="KW-1185">Reference proteome</keyword>
<evidence type="ECO:0000256" key="1">
    <source>
        <dbReference type="SAM" id="SignalP"/>
    </source>
</evidence>
<dbReference type="EMBL" id="KV442020">
    <property type="protein sequence ID" value="OAQ33741.1"/>
    <property type="molecule type" value="Genomic_DNA"/>
</dbReference>
<accession>A0A197KAM5</accession>
<feature type="signal peptide" evidence="1">
    <location>
        <begin position="1"/>
        <end position="23"/>
    </location>
</feature>
<evidence type="ECO:0000313" key="2">
    <source>
        <dbReference type="EMBL" id="OAQ33741.1"/>
    </source>
</evidence>
<dbReference type="AlphaFoldDB" id="A0A197KAM5"/>
<sequence>MKTSISLAIASIATLLLSSSVHAAPIDASAASGQTGVILSATDYCIFLPPKYGGDIAESEDVAVAFCTKANLAGAPNARVLPTGFIASSHYIENTSKGYVQITGRIDRSKYGLSKDDGGGQYDLRAPVGSKMTGYNAFVQLTEPDAEIFCIRACKNKSDCPVNKSTYGCEKVLGGDYS</sequence>
<gene>
    <name evidence="2" type="ORF">K457DRAFT_134090</name>
</gene>
<dbReference type="Proteomes" id="UP000078512">
    <property type="component" value="Unassembled WGS sequence"/>
</dbReference>
<protein>
    <submittedName>
        <fullName evidence="2">Uncharacterized protein</fullName>
    </submittedName>
</protein>
<dbReference type="STRING" id="1314771.A0A197KAM5"/>
<organism evidence="2 3">
    <name type="scientific">Linnemannia elongata AG-77</name>
    <dbReference type="NCBI Taxonomy" id="1314771"/>
    <lineage>
        <taxon>Eukaryota</taxon>
        <taxon>Fungi</taxon>
        <taxon>Fungi incertae sedis</taxon>
        <taxon>Mucoromycota</taxon>
        <taxon>Mortierellomycotina</taxon>
        <taxon>Mortierellomycetes</taxon>
        <taxon>Mortierellales</taxon>
        <taxon>Mortierellaceae</taxon>
        <taxon>Linnemannia</taxon>
    </lineage>
</organism>
<dbReference type="OrthoDB" id="3044029at2759"/>